<sequence length="392" mass="44531">MSVHALSQATERLADWMVRQALPLWSSQGFDQLHGSAFEQLDASGAPDAQCPKRIRVQYRQSFVFSVAANRGWLAEAGVRVGQIQRWLDAKARHPNAQHADAMDLYVHQLTAEDQPLDNRLDTYDLAFYLLACAWRYRAFGDSQALARANRIQRYLDTHIKGDFGGWREGDYPAKVRRQNPHMHLFEAYMALFQASADSRWLARAGSIFTLFETRFYDPEKHFLLEYFHPDWRPVAEGQAVEPGHMLEWVWLLHQYGQLSGTPVTHYTRSLYRTALELGQEKHSGLLFDELDTNGKVQKASKRLWPMTELIKASLAEAASHSDASSKAAAELVAANAISALFEFYFSTRVDGSYCDQLDANNQVINTKAPASTLYHLLVAATEAIDYQDQQR</sequence>
<evidence type="ECO:0000256" key="2">
    <source>
        <dbReference type="ARBA" id="ARBA00023235"/>
    </source>
</evidence>
<reference evidence="3 4" key="1">
    <citation type="journal article" date="2013" name="Genome Announc.">
        <title>Complete genome sequence of Simiduia agarivorans SA1(T), a marine bacterium able to degrade a variety of polysaccharides.</title>
        <authorList>
            <person name="Lin S.Y."/>
            <person name="Shieh W.Y."/>
            <person name="Chen J.S."/>
            <person name="Tang S.L."/>
        </authorList>
    </citation>
    <scope>NUCLEOTIDE SEQUENCE [LARGE SCALE GENOMIC DNA]</scope>
    <source>
        <strain evidence="4">DSM 21679 / JCM 13881 / BCRC 17597 / SA1</strain>
    </source>
</reference>
<dbReference type="Proteomes" id="UP000000466">
    <property type="component" value="Chromosome"/>
</dbReference>
<name>K4KQT1_SIMAS</name>
<proteinExistence type="inferred from homology"/>
<dbReference type="RefSeq" id="WP_015048636.1">
    <property type="nucleotide sequence ID" value="NC_018868.3"/>
</dbReference>
<dbReference type="GO" id="GO:0005975">
    <property type="term" value="P:carbohydrate metabolic process"/>
    <property type="evidence" value="ECO:0007669"/>
    <property type="project" value="InterPro"/>
</dbReference>
<evidence type="ECO:0000256" key="1">
    <source>
        <dbReference type="ARBA" id="ARBA00008558"/>
    </source>
</evidence>
<dbReference type="PANTHER" id="PTHR15108">
    <property type="entry name" value="N-ACYLGLUCOSAMINE-2-EPIMERASE"/>
    <property type="match status" value="1"/>
</dbReference>
<dbReference type="HOGENOM" id="CLU_046651_1_0_6"/>
<dbReference type="Pfam" id="PF07221">
    <property type="entry name" value="GlcNAc_2-epim"/>
    <property type="match status" value="1"/>
</dbReference>
<evidence type="ECO:0000313" key="3">
    <source>
        <dbReference type="EMBL" id="AFV00484.1"/>
    </source>
</evidence>
<dbReference type="GO" id="GO:0016853">
    <property type="term" value="F:isomerase activity"/>
    <property type="evidence" value="ECO:0007669"/>
    <property type="project" value="UniProtKB-KW"/>
</dbReference>
<dbReference type="InterPro" id="IPR010819">
    <property type="entry name" value="AGE/CE"/>
</dbReference>
<dbReference type="InterPro" id="IPR008928">
    <property type="entry name" value="6-hairpin_glycosidase_sf"/>
</dbReference>
<accession>K4KQT1</accession>
<dbReference type="SUPFAM" id="SSF48208">
    <property type="entry name" value="Six-hairpin glycosidases"/>
    <property type="match status" value="1"/>
</dbReference>
<dbReference type="EMBL" id="CP003746">
    <property type="protein sequence ID" value="AFV00484.1"/>
    <property type="molecule type" value="Genomic_DNA"/>
</dbReference>
<keyword evidence="4" id="KW-1185">Reference proteome</keyword>
<dbReference type="AlphaFoldDB" id="K4KQT1"/>
<protein>
    <submittedName>
        <fullName evidence="3">Mannose-6-phosphate isomerase</fullName>
    </submittedName>
</protein>
<dbReference type="KEGG" id="saga:M5M_16765"/>
<evidence type="ECO:0000313" key="4">
    <source>
        <dbReference type="Proteomes" id="UP000000466"/>
    </source>
</evidence>
<organism evidence="3 4">
    <name type="scientific">Simiduia agarivorans (strain DSM 21679 / JCM 13881 / BCRC 17597 / SA1)</name>
    <dbReference type="NCBI Taxonomy" id="1117647"/>
    <lineage>
        <taxon>Bacteria</taxon>
        <taxon>Pseudomonadati</taxon>
        <taxon>Pseudomonadota</taxon>
        <taxon>Gammaproteobacteria</taxon>
        <taxon>Cellvibrionales</taxon>
        <taxon>Cellvibrionaceae</taxon>
        <taxon>Simiduia</taxon>
    </lineage>
</organism>
<dbReference type="OrthoDB" id="9806359at2"/>
<dbReference type="eggNOG" id="COG2942">
    <property type="taxonomic scope" value="Bacteria"/>
</dbReference>
<comment type="similarity">
    <text evidence="1">Belongs to the N-acylglucosamine 2-epimerase family.</text>
</comment>
<dbReference type="InterPro" id="IPR012341">
    <property type="entry name" value="6hp_glycosidase-like_sf"/>
</dbReference>
<keyword evidence="2 3" id="KW-0413">Isomerase</keyword>
<dbReference type="Gene3D" id="1.50.10.10">
    <property type="match status" value="1"/>
</dbReference>
<dbReference type="STRING" id="1117647.M5M_16765"/>
<gene>
    <name evidence="3" type="ordered locus">M5M_16765</name>
</gene>